<dbReference type="Proteomes" id="UP000187181">
    <property type="component" value="Unassembled WGS sequence"/>
</dbReference>
<accession>A0A1R3XLJ8</accession>
<evidence type="ECO:0000256" key="1">
    <source>
        <dbReference type="SAM" id="Phobius"/>
    </source>
</evidence>
<sequence length="286" mass="32214">MNRSKEVLQVQLLRYVILVAGVALLPNKLLAQKEFYTPKSLFIPLHDQKNQLHMSFGRGGGYDVTLSYAFTNKLALFTAATFDKGTKKRISIIGDRYDVDRNDYTFKGGLGYFSRTDNNEFPLLEAYVGAGITEVDNYWHFKGDADGEVTQARYWSVFGQINAGKRLTKSEYGLGLRLTYAQYTDFNFRNTHPNASATQSNYQNLRGLTADPAISAGYTLYGVNINAQIGVAIPLFAPSVERTDTHISYEGSTETKTFRSSEDKIHLYALIGRLSVQYKLNFNQKK</sequence>
<dbReference type="RefSeq" id="WP_076669927.1">
    <property type="nucleotide sequence ID" value="NZ_FTPP01000002.1"/>
</dbReference>
<keyword evidence="3" id="KW-1185">Reference proteome</keyword>
<organism evidence="2 3">
    <name type="scientific">Pontibacter indicus</name>
    <dbReference type="NCBI Taxonomy" id="1317125"/>
    <lineage>
        <taxon>Bacteria</taxon>
        <taxon>Pseudomonadati</taxon>
        <taxon>Bacteroidota</taxon>
        <taxon>Cytophagia</taxon>
        <taxon>Cytophagales</taxon>
        <taxon>Hymenobacteraceae</taxon>
        <taxon>Pontibacter</taxon>
    </lineage>
</organism>
<keyword evidence="1" id="KW-0812">Transmembrane</keyword>
<protein>
    <submittedName>
        <fullName evidence="2">Uncharacterized protein</fullName>
    </submittedName>
</protein>
<dbReference type="OrthoDB" id="849273at2"/>
<dbReference type="AlphaFoldDB" id="A0A1R3XLJ8"/>
<name>A0A1R3XLJ8_9BACT</name>
<dbReference type="EMBL" id="FTPP01000002">
    <property type="protein sequence ID" value="SIT92548.1"/>
    <property type="molecule type" value="Genomic_DNA"/>
</dbReference>
<reference evidence="3" key="1">
    <citation type="submission" date="2017-01" db="EMBL/GenBank/DDBJ databases">
        <authorList>
            <person name="Varghese N."/>
            <person name="Submissions S."/>
        </authorList>
    </citation>
    <scope>NUCLEOTIDE SEQUENCE [LARGE SCALE GENOMIC DNA]</scope>
    <source>
        <strain evidence="3">LP100</strain>
    </source>
</reference>
<keyword evidence="1" id="KW-0472">Membrane</keyword>
<keyword evidence="1" id="KW-1133">Transmembrane helix</keyword>
<evidence type="ECO:0000313" key="3">
    <source>
        <dbReference type="Proteomes" id="UP000187181"/>
    </source>
</evidence>
<proteinExistence type="predicted"/>
<evidence type="ECO:0000313" key="2">
    <source>
        <dbReference type="EMBL" id="SIT92548.1"/>
    </source>
</evidence>
<gene>
    <name evidence="2" type="ORF">SAMN05444128_2885</name>
</gene>
<feature type="transmembrane region" description="Helical" evidence="1">
    <location>
        <begin position="12"/>
        <end position="31"/>
    </location>
</feature>